<evidence type="ECO:0000313" key="4">
    <source>
        <dbReference type="Proteomes" id="UP001602370"/>
    </source>
</evidence>
<name>A0ABW6XYQ8_9ACTN</name>
<dbReference type="Pfam" id="PF06863">
    <property type="entry name" value="DUF1254"/>
    <property type="match status" value="1"/>
</dbReference>
<dbReference type="RefSeq" id="WP_388310000.1">
    <property type="nucleotide sequence ID" value="NZ_JBIBDZ010000011.1"/>
</dbReference>
<dbReference type="InterPro" id="IPR010679">
    <property type="entry name" value="DUF1254"/>
</dbReference>
<dbReference type="PANTHER" id="PTHR36509:SF2">
    <property type="entry name" value="BLL3101 PROTEIN"/>
    <property type="match status" value="1"/>
</dbReference>
<dbReference type="Proteomes" id="UP001602370">
    <property type="component" value="Unassembled WGS sequence"/>
</dbReference>
<accession>A0ABW6XYQ8</accession>
<comment type="caution">
    <text evidence="3">The sequence shown here is derived from an EMBL/GenBank/DDBJ whole genome shotgun (WGS) entry which is preliminary data.</text>
</comment>
<organism evidence="3 4">
    <name type="scientific">Streptomyces flavochromogenes</name>
    <dbReference type="NCBI Taxonomy" id="68199"/>
    <lineage>
        <taxon>Bacteria</taxon>
        <taxon>Bacillati</taxon>
        <taxon>Actinomycetota</taxon>
        <taxon>Actinomycetes</taxon>
        <taxon>Kitasatosporales</taxon>
        <taxon>Streptomycetaceae</taxon>
        <taxon>Streptomyces</taxon>
    </lineage>
</organism>
<dbReference type="InterPro" id="IPR037050">
    <property type="entry name" value="DUF1254_sf"/>
</dbReference>
<feature type="domain" description="DUF1254" evidence="2">
    <location>
        <begin position="45"/>
        <end position="93"/>
    </location>
</feature>
<dbReference type="SUPFAM" id="SSF160935">
    <property type="entry name" value="VPA0735-like"/>
    <property type="match status" value="1"/>
</dbReference>
<feature type="compositionally biased region" description="Low complexity" evidence="1">
    <location>
        <begin position="102"/>
        <end position="122"/>
    </location>
</feature>
<proteinExistence type="predicted"/>
<feature type="region of interest" description="Disordered" evidence="1">
    <location>
        <begin position="95"/>
        <end position="122"/>
    </location>
</feature>
<evidence type="ECO:0000313" key="3">
    <source>
        <dbReference type="EMBL" id="MFF5922648.1"/>
    </source>
</evidence>
<dbReference type="Gene3D" id="2.60.40.1610">
    <property type="entry name" value="Domain of unknown function DUF1254"/>
    <property type="match status" value="1"/>
</dbReference>
<gene>
    <name evidence="3" type="ORF">ACFY8C_30595</name>
</gene>
<dbReference type="PANTHER" id="PTHR36509">
    <property type="entry name" value="BLL3101 PROTEIN"/>
    <property type="match status" value="1"/>
</dbReference>
<keyword evidence="4" id="KW-1185">Reference proteome</keyword>
<sequence>MANESMEKPATKAWLYGYPLVTAAMTKGTMTAVPARDDARRKAPVNQFCYMHSTPDASFTEFVSPNADTLYSSAWLDLSEQPLVLVLPDFGDRSGRVRSWTPGPTSAPSSGSARTAAPPARS</sequence>
<protein>
    <submittedName>
        <fullName evidence="3">DUF1254 domain-containing protein</fullName>
    </submittedName>
</protein>
<reference evidence="3 4" key="1">
    <citation type="submission" date="2024-10" db="EMBL/GenBank/DDBJ databases">
        <title>The Natural Products Discovery Center: Release of the First 8490 Sequenced Strains for Exploring Actinobacteria Biosynthetic Diversity.</title>
        <authorList>
            <person name="Kalkreuter E."/>
            <person name="Kautsar S.A."/>
            <person name="Yang D."/>
            <person name="Bader C.D."/>
            <person name="Teijaro C.N."/>
            <person name="Fluegel L."/>
            <person name="Davis C.M."/>
            <person name="Simpson J.R."/>
            <person name="Lauterbach L."/>
            <person name="Steele A.D."/>
            <person name="Gui C."/>
            <person name="Meng S."/>
            <person name="Li G."/>
            <person name="Viehrig K."/>
            <person name="Ye F."/>
            <person name="Su P."/>
            <person name="Kiefer A.F."/>
            <person name="Nichols A."/>
            <person name="Cepeda A.J."/>
            <person name="Yan W."/>
            <person name="Fan B."/>
            <person name="Jiang Y."/>
            <person name="Adhikari A."/>
            <person name="Zheng C.-J."/>
            <person name="Schuster L."/>
            <person name="Cowan T.M."/>
            <person name="Smanski M.J."/>
            <person name="Chevrette M.G."/>
            <person name="De Carvalho L.P.S."/>
            <person name="Shen B."/>
        </authorList>
    </citation>
    <scope>NUCLEOTIDE SEQUENCE [LARGE SCALE GENOMIC DNA]</scope>
    <source>
        <strain evidence="3 4">NPDC012605</strain>
    </source>
</reference>
<evidence type="ECO:0000256" key="1">
    <source>
        <dbReference type="SAM" id="MobiDB-lite"/>
    </source>
</evidence>
<evidence type="ECO:0000259" key="2">
    <source>
        <dbReference type="Pfam" id="PF06863"/>
    </source>
</evidence>
<dbReference type="EMBL" id="JBIBDZ010000011">
    <property type="protein sequence ID" value="MFF5922648.1"/>
    <property type="molecule type" value="Genomic_DNA"/>
</dbReference>